<sequence>MKTYDQNLNFFIKGCFSFHIRLKVLSTQQNWHFMNSVFIKNENTQLSYYFLSEFVYLSSSFSIYGVIYLNINLYFVSRNFGHQCCHFTLYCFYHVRFIVCFN</sequence>
<feature type="transmembrane region" description="Helical" evidence="1">
    <location>
        <begin position="54"/>
        <end position="76"/>
    </location>
</feature>
<keyword evidence="1" id="KW-0812">Transmembrane</keyword>
<name>A0A8D8T9X7_9HEMI</name>
<proteinExistence type="predicted"/>
<evidence type="ECO:0000313" key="2">
    <source>
        <dbReference type="EMBL" id="CAG6684550.1"/>
    </source>
</evidence>
<protein>
    <submittedName>
        <fullName evidence="2">Uncharacterized protein</fullName>
    </submittedName>
</protein>
<dbReference type="AlphaFoldDB" id="A0A8D8T9X7"/>
<dbReference type="EMBL" id="HBUF01267960">
    <property type="protein sequence ID" value="CAG6684550.1"/>
    <property type="molecule type" value="Transcribed_RNA"/>
</dbReference>
<keyword evidence="1" id="KW-1133">Transmembrane helix</keyword>
<keyword evidence="1" id="KW-0472">Membrane</keyword>
<accession>A0A8D8T9X7</accession>
<evidence type="ECO:0000256" key="1">
    <source>
        <dbReference type="SAM" id="Phobius"/>
    </source>
</evidence>
<reference evidence="2" key="1">
    <citation type="submission" date="2021-05" db="EMBL/GenBank/DDBJ databases">
        <authorList>
            <person name="Alioto T."/>
            <person name="Alioto T."/>
            <person name="Gomez Garrido J."/>
        </authorList>
    </citation>
    <scope>NUCLEOTIDE SEQUENCE</scope>
</reference>
<organism evidence="2">
    <name type="scientific">Cacopsylla melanoneura</name>
    <dbReference type="NCBI Taxonomy" id="428564"/>
    <lineage>
        <taxon>Eukaryota</taxon>
        <taxon>Metazoa</taxon>
        <taxon>Ecdysozoa</taxon>
        <taxon>Arthropoda</taxon>
        <taxon>Hexapoda</taxon>
        <taxon>Insecta</taxon>
        <taxon>Pterygota</taxon>
        <taxon>Neoptera</taxon>
        <taxon>Paraneoptera</taxon>
        <taxon>Hemiptera</taxon>
        <taxon>Sternorrhyncha</taxon>
        <taxon>Psylloidea</taxon>
        <taxon>Psyllidae</taxon>
        <taxon>Psyllinae</taxon>
        <taxon>Cacopsylla</taxon>
    </lineage>
</organism>